<accession>A0AC61MVD0</accession>
<evidence type="ECO:0000313" key="2">
    <source>
        <dbReference type="Proteomes" id="UP000595814"/>
    </source>
</evidence>
<dbReference type="EMBL" id="CP066744">
    <property type="protein sequence ID" value="QQK08041.1"/>
    <property type="molecule type" value="Genomic_DNA"/>
</dbReference>
<protein>
    <submittedName>
        <fullName evidence="1">ABC transporter permease</fullName>
    </submittedName>
</protein>
<gene>
    <name evidence="1" type="ORF">JFY71_00445</name>
</gene>
<keyword evidence="2" id="KW-1185">Reference proteome</keyword>
<reference evidence="1 2" key="1">
    <citation type="journal article" date="2022" name="Int. J. Syst. Evol. Microbiol.">
        <title>Miniphocaeibacter halophilus sp. nov., an ammonium-tolerant acetate-producing bacterium isolated from a biogas system.</title>
        <authorList>
            <person name="Schnurer A."/>
            <person name="Singh A."/>
            <person name="Bi S."/>
            <person name="Qiao W."/>
            <person name="Westerholm M."/>
        </authorList>
    </citation>
    <scope>NUCLEOTIDE SEQUENCE [LARGE SCALE GENOMIC DNA]</scope>
    <source>
        <strain evidence="1 2">AMB_01</strain>
    </source>
</reference>
<proteinExistence type="predicted"/>
<sequence>MVKIKNKESILLLTNRFIKSYKKNSLSLILGMSLIITLIVSLTTMLYTNHRLESIQNQFIYTNMDYEIKNLSMEQIKELQENKTIENLGIEKYLSTIKTKNNQAAVIISANTDSILKVSKLIEGKMPKNKNEIVAEKWTLLNLGINPIVGTEFSFPIKPGNVNNKYKIVGILNDMPLNKMGGAIILYTNLVYDDSKEYLVHLKFKENINIEKEIEKIENELEIPNKNIVKNPWLENKEELIIANIKLNALLLLIGGLIVFGIYRISLIKREKQFGMLRAIGVTKKQVKKIMILELLKLYFYSIPIGIIIGFLSVKIITNFSNDENLKIFFWGKLEKFNIIYPINEIIISILMFFIVLVFVGVIGSRGINGVSIIKNITGHGNTGKDKFSLVNITGEENKNLLLKKLSMKYIFTNVKTSFIVILSLIIGGTLFYGLAYKSYIIEEINNIQTRTNFYNSDYLLTAYDDMDIGKGISELTLNNIKNIDGIQSIETQIALPIKVVDNNESRNKEYLNNQEKIVNSHYGFSLRGKDKFENLYHTKLKGYNDNALEKLKKYIVEGNIDNNNLKENEIIIAMPRTSSYGKSKGAVGYFKNGLTIIDYKVGDTITIKYTDINNINSERYWNFSDINNKYMEKDYKISAIVYYPYMKSVSLLEQVYPLLITSEENIRKIVNNPTYLTINVNRNVLSSKTNDRLIEEKLIELAVENGEVTARSLIEEKEKIDTMYKKELIYIYGIAVVTFILVLLNLTNNLKYRIQIRREDFYIYKAIGMEIDSLKKIIYFENMIFSILSLFFIVIFSKIVSKFLYYEAELYLYGIEYRYNYPIIIILAMFTLMISFIISYFLNKNLKNVNIIEKLSIIE</sequence>
<dbReference type="Proteomes" id="UP000595814">
    <property type="component" value="Chromosome"/>
</dbReference>
<evidence type="ECO:0000313" key="1">
    <source>
        <dbReference type="EMBL" id="QQK08041.1"/>
    </source>
</evidence>
<name>A0AC61MVD0_9FIRM</name>
<organism evidence="1 2">
    <name type="scientific">Miniphocaeibacter halophilus</name>
    <dbReference type="NCBI Taxonomy" id="2931922"/>
    <lineage>
        <taxon>Bacteria</taxon>
        <taxon>Bacillati</taxon>
        <taxon>Bacillota</taxon>
        <taxon>Tissierellia</taxon>
        <taxon>Tissierellales</taxon>
        <taxon>Peptoniphilaceae</taxon>
        <taxon>Miniphocaeibacter</taxon>
    </lineage>
</organism>